<dbReference type="InterPro" id="IPR013324">
    <property type="entry name" value="RNA_pol_sigma_r3/r4-like"/>
</dbReference>
<dbReference type="SUPFAM" id="SSF88659">
    <property type="entry name" value="Sigma3 and sigma4 domains of RNA polymerase sigma factors"/>
    <property type="match status" value="1"/>
</dbReference>
<dbReference type="NCBIfam" id="TIGR02392">
    <property type="entry name" value="rpoH_proteo"/>
    <property type="match status" value="1"/>
</dbReference>
<dbReference type="GO" id="GO:0006352">
    <property type="term" value="P:DNA-templated transcription initiation"/>
    <property type="evidence" value="ECO:0007669"/>
    <property type="project" value="UniProtKB-UniRule"/>
</dbReference>
<evidence type="ECO:0000256" key="1">
    <source>
        <dbReference type="ARBA" id="ARBA00007788"/>
    </source>
</evidence>
<dbReference type="PANTHER" id="PTHR30376:SF3">
    <property type="entry name" value="RNA POLYMERASE SIGMA FACTOR RPOH"/>
    <property type="match status" value="1"/>
</dbReference>
<dbReference type="CDD" id="cd06171">
    <property type="entry name" value="Sigma70_r4"/>
    <property type="match status" value="1"/>
</dbReference>
<dbReference type="Pfam" id="PF04542">
    <property type="entry name" value="Sigma70_r2"/>
    <property type="match status" value="1"/>
</dbReference>
<evidence type="ECO:0000256" key="7">
    <source>
        <dbReference type="ARBA" id="ARBA00023163"/>
    </source>
</evidence>
<dbReference type="Gene3D" id="1.20.140.160">
    <property type="match status" value="1"/>
</dbReference>
<evidence type="ECO:0000259" key="10">
    <source>
        <dbReference type="PROSITE" id="PS00716"/>
    </source>
</evidence>
<dbReference type="InterPro" id="IPR050813">
    <property type="entry name" value="Sigma-70_Factor"/>
</dbReference>
<dbReference type="InterPro" id="IPR007630">
    <property type="entry name" value="RNA_pol_sigma70_r4"/>
</dbReference>
<protein>
    <recommendedName>
        <fullName evidence="8">RNA polymerase sigma factor</fullName>
    </recommendedName>
</protein>
<accession>A0A1F6TB61</accession>
<comment type="similarity">
    <text evidence="1 8">Belongs to the sigma-70 factor family.</text>
</comment>
<evidence type="ECO:0000256" key="8">
    <source>
        <dbReference type="RuleBase" id="RU362124"/>
    </source>
</evidence>
<comment type="caution">
    <text evidence="11">The sequence shown here is derived from an EMBL/GenBank/DDBJ whole genome shotgun (WGS) entry which is preliminary data.</text>
</comment>
<dbReference type="EMBL" id="MFSS01000091">
    <property type="protein sequence ID" value="OGI42381.1"/>
    <property type="molecule type" value="Genomic_DNA"/>
</dbReference>
<dbReference type="PRINTS" id="PR00046">
    <property type="entry name" value="SIGMA70FCT"/>
</dbReference>
<dbReference type="InterPro" id="IPR000943">
    <property type="entry name" value="RNA_pol_sigma70"/>
</dbReference>
<evidence type="ECO:0000256" key="4">
    <source>
        <dbReference type="ARBA" id="ARBA00023016"/>
    </source>
</evidence>
<comment type="function">
    <text evidence="8">Sigma factors are initiation factors that promote the attachment of RNA polymerase to specific initiation sites and are then released.</text>
</comment>
<reference evidence="11 12" key="1">
    <citation type="journal article" date="2016" name="Nat. Commun.">
        <title>Thousands of microbial genomes shed light on interconnected biogeochemical processes in an aquifer system.</title>
        <authorList>
            <person name="Anantharaman K."/>
            <person name="Brown C.T."/>
            <person name="Hug L.A."/>
            <person name="Sharon I."/>
            <person name="Castelle C.J."/>
            <person name="Probst A.J."/>
            <person name="Thomas B.C."/>
            <person name="Singh A."/>
            <person name="Wilkins M.J."/>
            <person name="Karaoz U."/>
            <person name="Brodie E.L."/>
            <person name="Williams K.H."/>
            <person name="Hubbard S.S."/>
            <person name="Banfield J.F."/>
        </authorList>
    </citation>
    <scope>NUCLEOTIDE SEQUENCE [LARGE SCALE GENOMIC DNA]</scope>
</reference>
<dbReference type="InterPro" id="IPR007627">
    <property type="entry name" value="RNA_pol_sigma70_r2"/>
</dbReference>
<evidence type="ECO:0000256" key="3">
    <source>
        <dbReference type="ARBA" id="ARBA00023015"/>
    </source>
</evidence>
<evidence type="ECO:0000256" key="2">
    <source>
        <dbReference type="ARBA" id="ARBA00022490"/>
    </source>
</evidence>
<dbReference type="NCBIfam" id="NF005143">
    <property type="entry name" value="PRK06596.1"/>
    <property type="match status" value="1"/>
</dbReference>
<dbReference type="InterPro" id="IPR012759">
    <property type="entry name" value="RNA_pol_sigma_RpoH_proteobac"/>
</dbReference>
<evidence type="ECO:0000256" key="5">
    <source>
        <dbReference type="ARBA" id="ARBA00023082"/>
    </source>
</evidence>
<dbReference type="PANTHER" id="PTHR30376">
    <property type="entry name" value="SIGMA FACTOR RPOH HEAT SHOCK RELATED"/>
    <property type="match status" value="1"/>
</dbReference>
<evidence type="ECO:0000256" key="6">
    <source>
        <dbReference type="ARBA" id="ARBA00023125"/>
    </source>
</evidence>
<dbReference type="InterPro" id="IPR014284">
    <property type="entry name" value="RNA_pol_sigma-70_dom"/>
</dbReference>
<proteinExistence type="inferred from homology"/>
<keyword evidence="7 8" id="KW-0804">Transcription</keyword>
<dbReference type="Proteomes" id="UP000177925">
    <property type="component" value="Unassembled WGS sequence"/>
</dbReference>
<dbReference type="GO" id="GO:0016987">
    <property type="term" value="F:sigma factor activity"/>
    <property type="evidence" value="ECO:0007669"/>
    <property type="project" value="UniProtKB-UniRule"/>
</dbReference>
<keyword evidence="5 8" id="KW-0731">Sigma factor</keyword>
<dbReference type="SUPFAM" id="SSF88946">
    <property type="entry name" value="Sigma2 domain of RNA polymerase sigma factors"/>
    <property type="match status" value="1"/>
</dbReference>
<name>A0A1F6TB61_9PROT</name>
<dbReference type="GO" id="GO:0003677">
    <property type="term" value="F:DNA binding"/>
    <property type="evidence" value="ECO:0007669"/>
    <property type="project" value="UniProtKB-KW"/>
</dbReference>
<dbReference type="AlphaFoldDB" id="A0A1F6TB61"/>
<gene>
    <name evidence="11" type="ORF">A2150_04630</name>
</gene>
<keyword evidence="6 8" id="KW-0238">DNA-binding</keyword>
<dbReference type="PROSITE" id="PS00716">
    <property type="entry name" value="SIGMA70_2"/>
    <property type="match status" value="1"/>
</dbReference>
<dbReference type="Pfam" id="PF04545">
    <property type="entry name" value="Sigma70_r4"/>
    <property type="match status" value="1"/>
</dbReference>
<evidence type="ECO:0000259" key="9">
    <source>
        <dbReference type="PROSITE" id="PS00715"/>
    </source>
</evidence>
<evidence type="ECO:0000313" key="12">
    <source>
        <dbReference type="Proteomes" id="UP000177925"/>
    </source>
</evidence>
<evidence type="ECO:0000313" key="11">
    <source>
        <dbReference type="EMBL" id="OGI42381.1"/>
    </source>
</evidence>
<keyword evidence="3 8" id="KW-0805">Transcription regulation</keyword>
<dbReference type="InterPro" id="IPR013325">
    <property type="entry name" value="RNA_pol_sigma_r2"/>
</dbReference>
<dbReference type="PROSITE" id="PS00715">
    <property type="entry name" value="SIGMA70_1"/>
    <property type="match status" value="1"/>
</dbReference>
<feature type="domain" description="RNA polymerase sigma-70" evidence="9">
    <location>
        <begin position="86"/>
        <end position="99"/>
    </location>
</feature>
<dbReference type="Gene3D" id="1.20.120.1810">
    <property type="match status" value="1"/>
</dbReference>
<feature type="domain" description="RNA polymerase sigma-70" evidence="10">
    <location>
        <begin position="259"/>
        <end position="285"/>
    </location>
</feature>
<sequence length="294" mass="33442">MTTTANLPVEFNLGAASTPAFTNGLAAYTRAVNALPVLSVEQEHALALRFRRHGDIDAARQLVLANLRYVVKVARGFSGYGLPQADLIQEGNIGLMKAVKHFDPARNVRLLSFAVHWIRAEIYDYVLRNWRIVKVATTKAQRKLFFNLRKTRRHIGWMTEGESEQLAEQLDVPLKTVREMEARLGYQDVPFDAHEDDDEESRVSPAGYLQDMRYNPEVVYSETAKEATRADQLREALAGLDDRSRDIIQRRWLNAKKATLHDLARKYRVSAERVRQIEQKALAHMKHLLAPAAG</sequence>
<dbReference type="FunFam" id="1.20.120.1810:FF:000001">
    <property type="entry name" value="RNA polymerase sigma factor RpoH"/>
    <property type="match status" value="1"/>
</dbReference>
<dbReference type="NCBIfam" id="TIGR02937">
    <property type="entry name" value="sigma70-ECF"/>
    <property type="match status" value="1"/>
</dbReference>
<dbReference type="STRING" id="1817758.A2150_04630"/>
<keyword evidence="2" id="KW-0963">Cytoplasm</keyword>
<organism evidence="11 12">
    <name type="scientific">Candidatus Muproteobacteria bacterium RBG_16_64_11</name>
    <dbReference type="NCBI Taxonomy" id="1817758"/>
    <lineage>
        <taxon>Bacteria</taxon>
        <taxon>Pseudomonadati</taxon>
        <taxon>Pseudomonadota</taxon>
        <taxon>Candidatus Muproteobacteria</taxon>
    </lineage>
</organism>
<keyword evidence="4" id="KW-0346">Stress response</keyword>